<sequence>MGSFRTVIAGAILASGLIVTGVAQAAPLAGLSQASASLQVEAPRLSIETVSYHHRRHWRYRHTASAGHLPAYHYYPRVVASRDFYWRPNHWSPMYHPFYW</sequence>
<evidence type="ECO:0000256" key="1">
    <source>
        <dbReference type="SAM" id="SignalP"/>
    </source>
</evidence>
<name>B2IF36_BEII9</name>
<accession>B2IF36</accession>
<gene>
    <name evidence="2" type="ordered locus">Bind_1978</name>
</gene>
<organism evidence="2 3">
    <name type="scientific">Beijerinckia indica subsp. indica (strain ATCC 9039 / DSM 1715 / NCIMB 8712)</name>
    <dbReference type="NCBI Taxonomy" id="395963"/>
    <lineage>
        <taxon>Bacteria</taxon>
        <taxon>Pseudomonadati</taxon>
        <taxon>Pseudomonadota</taxon>
        <taxon>Alphaproteobacteria</taxon>
        <taxon>Hyphomicrobiales</taxon>
        <taxon>Beijerinckiaceae</taxon>
        <taxon>Beijerinckia</taxon>
    </lineage>
</organism>
<dbReference type="RefSeq" id="WP_012384957.1">
    <property type="nucleotide sequence ID" value="NC_010581.1"/>
</dbReference>
<keyword evidence="3" id="KW-1185">Reference proteome</keyword>
<evidence type="ECO:0000313" key="3">
    <source>
        <dbReference type="Proteomes" id="UP000001695"/>
    </source>
</evidence>
<proteinExistence type="predicted"/>
<keyword evidence="1" id="KW-0732">Signal</keyword>
<dbReference type="KEGG" id="bid:Bind_1978"/>
<evidence type="ECO:0000313" key="2">
    <source>
        <dbReference type="EMBL" id="ACB95601.1"/>
    </source>
</evidence>
<dbReference type="AlphaFoldDB" id="B2IF36"/>
<reference evidence="3" key="1">
    <citation type="submission" date="2008-03" db="EMBL/GenBank/DDBJ databases">
        <title>Complete sequence of chromosome of Beijerinckia indica subsp. indica ATCC 9039.</title>
        <authorList>
            <consortium name="US DOE Joint Genome Institute"/>
            <person name="Copeland A."/>
            <person name="Lucas S."/>
            <person name="Lapidus A."/>
            <person name="Glavina del Rio T."/>
            <person name="Dalin E."/>
            <person name="Tice H."/>
            <person name="Bruce D."/>
            <person name="Goodwin L."/>
            <person name="Pitluck S."/>
            <person name="LaButti K."/>
            <person name="Schmutz J."/>
            <person name="Larimer F."/>
            <person name="Land M."/>
            <person name="Hauser L."/>
            <person name="Kyrpides N."/>
            <person name="Mikhailova N."/>
            <person name="Dunfield P.F."/>
            <person name="Dedysh S.N."/>
            <person name="Liesack W."/>
            <person name="Saw J.H."/>
            <person name="Alam M."/>
            <person name="Chen Y."/>
            <person name="Murrell J.C."/>
            <person name="Richardson P."/>
        </authorList>
    </citation>
    <scope>NUCLEOTIDE SEQUENCE [LARGE SCALE GENOMIC DNA]</scope>
    <source>
        <strain evidence="3">ATCC 9039 / DSM 1715 / NCIMB 8712</strain>
    </source>
</reference>
<reference evidence="2 3" key="2">
    <citation type="journal article" date="2010" name="J. Bacteriol.">
        <title>Complete genome sequence of Beijerinckia indica subsp. indica.</title>
        <authorList>
            <person name="Tamas I."/>
            <person name="Dedysh S.N."/>
            <person name="Liesack W."/>
            <person name="Stott M.B."/>
            <person name="Alam M."/>
            <person name="Murrell J.C."/>
            <person name="Dunfield P.F."/>
        </authorList>
    </citation>
    <scope>NUCLEOTIDE SEQUENCE [LARGE SCALE GENOMIC DNA]</scope>
    <source>
        <strain evidence="3">ATCC 9039 / DSM 1715 / NCIMB 8712</strain>
    </source>
</reference>
<feature type="chain" id="PRO_5002778714" evidence="1">
    <location>
        <begin position="26"/>
        <end position="100"/>
    </location>
</feature>
<dbReference type="EMBL" id="CP001016">
    <property type="protein sequence ID" value="ACB95601.1"/>
    <property type="molecule type" value="Genomic_DNA"/>
</dbReference>
<protein>
    <submittedName>
        <fullName evidence="2">Uncharacterized protein</fullName>
    </submittedName>
</protein>
<feature type="signal peptide" evidence="1">
    <location>
        <begin position="1"/>
        <end position="25"/>
    </location>
</feature>
<dbReference type="HOGENOM" id="CLU_2300224_0_0_5"/>
<dbReference type="Proteomes" id="UP000001695">
    <property type="component" value="Chromosome"/>
</dbReference>